<gene>
    <name evidence="1" type="ORF">SAMN06297387_1611</name>
</gene>
<dbReference type="InterPro" id="IPR019734">
    <property type="entry name" value="TPR_rpt"/>
</dbReference>
<dbReference type="EMBL" id="OCNE01000061">
    <property type="protein sequence ID" value="SOD68148.1"/>
    <property type="molecule type" value="Genomic_DNA"/>
</dbReference>
<dbReference type="InterPro" id="IPR011990">
    <property type="entry name" value="TPR-like_helical_dom_sf"/>
</dbReference>
<evidence type="ECO:0000313" key="1">
    <source>
        <dbReference type="EMBL" id="SOD68148.1"/>
    </source>
</evidence>
<dbReference type="AlphaFoldDB" id="A0A286EB84"/>
<protein>
    <submittedName>
        <fullName evidence="1">Tetratricopeptide repeat-containing protein</fullName>
    </submittedName>
</protein>
<dbReference type="Pfam" id="PF13181">
    <property type="entry name" value="TPR_8"/>
    <property type="match status" value="1"/>
</dbReference>
<name>A0A286EB84_9ACTN</name>
<reference evidence="1 2" key="1">
    <citation type="submission" date="2017-09" db="EMBL/GenBank/DDBJ databases">
        <authorList>
            <person name="Ehlers B."/>
            <person name="Leendertz F.H."/>
        </authorList>
    </citation>
    <scope>NUCLEOTIDE SEQUENCE [LARGE SCALE GENOMIC DNA]</scope>
    <source>
        <strain evidence="1 2">CGMCC 4.7095</strain>
    </source>
</reference>
<proteinExistence type="predicted"/>
<sequence>MPSVDSGLFVLALTLAAGKPGTPENTEMIARYADEMLAVGNTAEAVDWYSRIVEGGESELGPQAALQIGVALVDDDNEASQAALRYAAEHGTGQVAEVAARNLQVIADHGIVARTAPATLEEVVGLAALGRGRIWAAANDLQGAIEAFDFAAGSPVSDVAAEGLTLLGSALMMGGDQDAAVEVLNRAMASGHRRFGAMAAVDLAMILVDRDERDRASILLRPARDGDLAGTMAAVNLGVMLARFLGDLDGGITALRTAAQDQVPLIAAGGLFNLATLLEENGDRTGAEQAYRDAAELRQPMFSGKAALNLALLVSRRMDTVGERAAYQLAAEVGNPNEQAQARKMLVLLGGLV</sequence>
<accession>A0A286EB84</accession>
<dbReference type="Gene3D" id="1.25.40.10">
    <property type="entry name" value="Tetratricopeptide repeat domain"/>
    <property type="match status" value="1"/>
</dbReference>
<evidence type="ECO:0000313" key="2">
    <source>
        <dbReference type="Proteomes" id="UP000219072"/>
    </source>
</evidence>
<dbReference type="SUPFAM" id="SSF81901">
    <property type="entry name" value="HCP-like"/>
    <property type="match status" value="1"/>
</dbReference>
<dbReference type="RefSeq" id="WP_170970712.1">
    <property type="nucleotide sequence ID" value="NZ_OCNE01000061.1"/>
</dbReference>
<dbReference type="Proteomes" id="UP000219072">
    <property type="component" value="Unassembled WGS sequence"/>
</dbReference>
<keyword evidence="2" id="KW-1185">Reference proteome</keyword>
<organism evidence="1 2">
    <name type="scientific">Streptomyces zhaozhouensis</name>
    <dbReference type="NCBI Taxonomy" id="1300267"/>
    <lineage>
        <taxon>Bacteria</taxon>
        <taxon>Bacillati</taxon>
        <taxon>Actinomycetota</taxon>
        <taxon>Actinomycetes</taxon>
        <taxon>Kitasatosporales</taxon>
        <taxon>Streptomycetaceae</taxon>
        <taxon>Streptomyces</taxon>
    </lineage>
</organism>